<organism evidence="2 3">
    <name type="scientific">Luteolibacter flavescens</name>
    <dbReference type="NCBI Taxonomy" id="1859460"/>
    <lineage>
        <taxon>Bacteria</taxon>
        <taxon>Pseudomonadati</taxon>
        <taxon>Verrucomicrobiota</taxon>
        <taxon>Verrucomicrobiia</taxon>
        <taxon>Verrucomicrobiales</taxon>
        <taxon>Verrucomicrobiaceae</taxon>
        <taxon>Luteolibacter</taxon>
    </lineage>
</organism>
<evidence type="ECO:0008006" key="4">
    <source>
        <dbReference type="Google" id="ProtNLM"/>
    </source>
</evidence>
<reference evidence="2 3" key="1">
    <citation type="submission" date="2022-10" db="EMBL/GenBank/DDBJ databases">
        <title>Luteolibacter flavescens strain MCCC 1K03193, whole genome shotgun sequencing project.</title>
        <authorList>
            <person name="Zhao G."/>
            <person name="Shen L."/>
        </authorList>
    </citation>
    <scope>NUCLEOTIDE SEQUENCE [LARGE SCALE GENOMIC DNA]</scope>
    <source>
        <strain evidence="2 3">MCCC 1K03193</strain>
    </source>
</reference>
<keyword evidence="1" id="KW-0812">Transmembrane</keyword>
<accession>A0ABT3FLE7</accession>
<evidence type="ECO:0000313" key="2">
    <source>
        <dbReference type="EMBL" id="MCW1884411.1"/>
    </source>
</evidence>
<protein>
    <recommendedName>
        <fullName evidence="4">Integral membrane protein</fullName>
    </recommendedName>
</protein>
<proteinExistence type="predicted"/>
<name>A0ABT3FLE7_9BACT</name>
<keyword evidence="1" id="KW-0472">Membrane</keyword>
<feature type="transmembrane region" description="Helical" evidence="1">
    <location>
        <begin position="12"/>
        <end position="32"/>
    </location>
</feature>
<keyword evidence="3" id="KW-1185">Reference proteome</keyword>
<dbReference type="RefSeq" id="WP_264500371.1">
    <property type="nucleotide sequence ID" value="NZ_JAPDDS010000003.1"/>
</dbReference>
<dbReference type="EMBL" id="JAPDDS010000003">
    <property type="protein sequence ID" value="MCW1884411.1"/>
    <property type="molecule type" value="Genomic_DNA"/>
</dbReference>
<evidence type="ECO:0000313" key="3">
    <source>
        <dbReference type="Proteomes" id="UP001207930"/>
    </source>
</evidence>
<gene>
    <name evidence="2" type="ORF">OKA04_06685</name>
</gene>
<feature type="transmembrane region" description="Helical" evidence="1">
    <location>
        <begin position="44"/>
        <end position="61"/>
    </location>
</feature>
<keyword evidence="1" id="KW-1133">Transmembrane helix</keyword>
<dbReference type="Proteomes" id="UP001207930">
    <property type="component" value="Unassembled WGS sequence"/>
</dbReference>
<comment type="caution">
    <text evidence="2">The sequence shown here is derived from an EMBL/GenBank/DDBJ whole genome shotgun (WGS) entry which is preliminary data.</text>
</comment>
<evidence type="ECO:0000256" key="1">
    <source>
        <dbReference type="SAM" id="Phobius"/>
    </source>
</evidence>
<sequence>MSPELQHILTTASWLAYNVALAVVCLACLRLAKRSGDRTWRVSAWLGFAYLLIVAITYTASFATPFLNSHLQLWIEIENRAYLAADILCTGHLLSFAVAVFRRVRSLPARRTAPDGCDGELAD</sequence>
<feature type="transmembrane region" description="Helical" evidence="1">
    <location>
        <begin position="81"/>
        <end position="101"/>
    </location>
</feature>